<dbReference type="InterPro" id="IPR028994">
    <property type="entry name" value="Integrin_alpha_N"/>
</dbReference>
<reference evidence="18" key="1">
    <citation type="submission" date="2025-08" db="UniProtKB">
        <authorList>
            <consortium name="RefSeq"/>
        </authorList>
    </citation>
    <scope>IDENTIFICATION</scope>
    <source>
        <tissue evidence="18">Muscle</tissue>
    </source>
</reference>
<sequence>MENSCWAWTSIFYFLISVHLTVHGFNLEIRLPLIKQGDRGSYFGFSVAEHLGPGDDKDTDFYPVLLVGAPLAQTKQPGTNRSGALYKCDLTTYRKDCSQINVEPNDVPFSDVDRNGQWLGVTVTSQKPGGYVMTCAHRYVLKGPDFRWGEGICYSLNPSLSYDREWGPCRNLDRDKAHEEFGYCQAGVSAYITEDNNVAIGTPGPYTWKGTLFVNNVRFGIMDDITWYRGEVDASSPVKKYSYLGMSVTGGRFFGNHISFVGGAPRSNGTGQVVFFKKNTNNYFLVERVLDGEQFLSSFGYAMASLDINGDGALDLAVGAPFYFSETEGGAVYIYINTENEFKEDTKPVKLTGMLQSAFGLALSGAEDLNKDGYDDLAIGAPYEENGSGAVYIHLGSAHGLITEAAQVIKPSDFPRKALPRLKLTTFGYSLSGGLDMDSNGYPDLLIGAYESDAVILLRSRPIIDIRTTVTGNFTRIDPQKLGCVEDPKSDQVCFSFSTCFEITEHVDSAGSNLRIRYRIEAETFIFKYYRVIFNSSRDSETPNIVADDLTVTVGKTRCKKEVVYLKEKSDIQTPILFKLVYLLVQKDPPMIEEGEELPDLNNYPILNQQEASKTFEATFLKDCGADEICQSNLDLATKFELPRPPGAKYHHKLYLGEQLLNISVKAKNRGEPAYDAAFFISHPSSISYVNHITIANELNIECNPITETLLKCILGNPFILPEVEVQVKFDIRRVEDYESSLEFDFEVNTTSLNLGKQTMFNTVLDIVRVAELKLRGIAQPEQVLYGGEIKGETAMKSEDDIGSPVFHTYEVINDGPFRAKRIEVVISWPFEIENNKTHGKWVLYLMDIPKVEINGECVVEKGQVNPLNIKELPEFKLSIGISLHTMSTDIPVLIIMILSILQQDCDYGSAKCFQILCTINNLGAKKSDVIKIKARLWNSTFVEDYPKVDYVSIISRGKIYLDSDLDIEQNTTNDVASAETKAYPDKLVSEIEKEVPIWIIIVSVACGILLLIIVIIILWKCGFFARPLHQYTVVPKEEKSVNNHPETS</sequence>
<dbReference type="Proteomes" id="UP000694941">
    <property type="component" value="Unplaced"/>
</dbReference>
<feature type="repeat" description="FG-GAP" evidence="12">
    <location>
        <begin position="285"/>
        <end position="344"/>
    </location>
</feature>
<dbReference type="PROSITE" id="PS00242">
    <property type="entry name" value="INTEGRIN_ALPHA"/>
    <property type="match status" value="1"/>
</dbReference>
<dbReference type="InterPro" id="IPR018184">
    <property type="entry name" value="Integrin_alpha_C_CS"/>
</dbReference>
<protein>
    <submittedName>
        <fullName evidence="18">Integrin alpha-PS1-like</fullName>
    </submittedName>
</protein>
<feature type="repeat" description="FG-GAP" evidence="12">
    <location>
        <begin position="29"/>
        <end position="97"/>
    </location>
</feature>
<dbReference type="RefSeq" id="XP_022240619.1">
    <property type="nucleotide sequence ID" value="XM_022384911.1"/>
</dbReference>
<evidence type="ECO:0000256" key="7">
    <source>
        <dbReference type="ARBA" id="ARBA00022989"/>
    </source>
</evidence>
<dbReference type="Pfam" id="PF01839">
    <property type="entry name" value="FG-GAP"/>
    <property type="match status" value="3"/>
</dbReference>
<feature type="domain" description="Integrin alpha third immunoglobulin-like" evidence="16">
    <location>
        <begin position="773"/>
        <end position="872"/>
    </location>
</feature>
<keyword evidence="8 13" id="KW-0401">Integrin</keyword>
<dbReference type="Gene3D" id="2.60.40.1530">
    <property type="entry name" value="ntegrin, alpha v. Chain A, domain 4"/>
    <property type="match status" value="1"/>
</dbReference>
<dbReference type="SMART" id="SM00191">
    <property type="entry name" value="Int_alpha"/>
    <property type="match status" value="5"/>
</dbReference>
<keyword evidence="6 13" id="KW-0130">Cell adhesion</keyword>
<dbReference type="PROSITE" id="PS51470">
    <property type="entry name" value="FG_GAP"/>
    <property type="match status" value="4"/>
</dbReference>
<evidence type="ECO:0000256" key="13">
    <source>
        <dbReference type="RuleBase" id="RU003762"/>
    </source>
</evidence>
<feature type="repeat" description="FG-GAP" evidence="12">
    <location>
        <begin position="413"/>
        <end position="475"/>
    </location>
</feature>
<comment type="subcellular location">
    <subcellularLocation>
        <location evidence="1 13">Membrane</location>
        <topology evidence="1 13">Single-pass type I membrane protein</topology>
    </subcellularLocation>
</comment>
<evidence type="ECO:0000256" key="4">
    <source>
        <dbReference type="ARBA" id="ARBA00022729"/>
    </source>
</evidence>
<evidence type="ECO:0000256" key="10">
    <source>
        <dbReference type="ARBA" id="ARBA00023170"/>
    </source>
</evidence>
<feature type="domain" description="Integrin alpha third immunoglobulin-like" evidence="16">
    <location>
        <begin position="905"/>
        <end position="982"/>
    </location>
</feature>
<evidence type="ECO:0000259" key="15">
    <source>
        <dbReference type="Pfam" id="PF20805"/>
    </source>
</evidence>
<dbReference type="Gene3D" id="2.60.40.1460">
    <property type="entry name" value="Integrin domains. Chain A, domain 2"/>
    <property type="match status" value="1"/>
</dbReference>
<dbReference type="GeneID" id="106467741"/>
<dbReference type="InterPro" id="IPR048286">
    <property type="entry name" value="Integrin_alpha_Ig-like_3"/>
</dbReference>
<keyword evidence="9 13" id="KW-0472">Membrane</keyword>
<dbReference type="Gene3D" id="2.60.40.1510">
    <property type="entry name" value="ntegrin, alpha v. Chain A, domain 3"/>
    <property type="match status" value="1"/>
</dbReference>
<dbReference type="Gene3D" id="2.130.10.130">
    <property type="entry name" value="Integrin alpha, N-terminal"/>
    <property type="match status" value="1"/>
</dbReference>
<dbReference type="InterPro" id="IPR013519">
    <property type="entry name" value="Int_alpha_beta-p"/>
</dbReference>
<evidence type="ECO:0000256" key="9">
    <source>
        <dbReference type="ARBA" id="ARBA00023136"/>
    </source>
</evidence>
<name>A0ABM1SAG4_LIMPO</name>
<dbReference type="InterPro" id="IPR048285">
    <property type="entry name" value="Integrin_alpha_Ig-like_2"/>
</dbReference>
<keyword evidence="5" id="KW-0677">Repeat</keyword>
<dbReference type="Pfam" id="PF08441">
    <property type="entry name" value="Integrin_A_Ig_1"/>
    <property type="match status" value="1"/>
</dbReference>
<keyword evidence="4" id="KW-0732">Signal</keyword>
<keyword evidence="7 13" id="KW-1133">Transmembrane helix</keyword>
<dbReference type="Pfam" id="PF20805">
    <property type="entry name" value="Integrin_A_Ig_2"/>
    <property type="match status" value="1"/>
</dbReference>
<evidence type="ECO:0000313" key="17">
    <source>
        <dbReference type="Proteomes" id="UP000694941"/>
    </source>
</evidence>
<dbReference type="PANTHER" id="PTHR23220">
    <property type="entry name" value="INTEGRIN ALPHA"/>
    <property type="match status" value="1"/>
</dbReference>
<dbReference type="InterPro" id="IPR013649">
    <property type="entry name" value="Integrin_alpha_Ig-like_1"/>
</dbReference>
<dbReference type="InterPro" id="IPR000413">
    <property type="entry name" value="Integrin_alpha"/>
</dbReference>
<accession>A0ABM1SAG4</accession>
<dbReference type="SUPFAM" id="SSF69179">
    <property type="entry name" value="Integrin domains"/>
    <property type="match status" value="3"/>
</dbReference>
<keyword evidence="3 13" id="KW-0812">Transmembrane</keyword>
<keyword evidence="10 13" id="KW-0675">Receptor</keyword>
<feature type="transmembrane region" description="Helical" evidence="13">
    <location>
        <begin position="998"/>
        <end position="1020"/>
    </location>
</feature>
<evidence type="ECO:0000256" key="8">
    <source>
        <dbReference type="ARBA" id="ARBA00023037"/>
    </source>
</evidence>
<dbReference type="PANTHER" id="PTHR23220:SF122">
    <property type="entry name" value="INTEGRIN ALPHA-PS1"/>
    <property type="match status" value="1"/>
</dbReference>
<dbReference type="Pfam" id="PF20806">
    <property type="entry name" value="Integrin_A_Ig_3"/>
    <property type="match status" value="2"/>
</dbReference>
<evidence type="ECO:0000256" key="2">
    <source>
        <dbReference type="ARBA" id="ARBA00008054"/>
    </source>
</evidence>
<gene>
    <name evidence="18" type="primary">LOC106467741</name>
</gene>
<evidence type="ECO:0000313" key="18">
    <source>
        <dbReference type="RefSeq" id="XP_022240619.1"/>
    </source>
</evidence>
<keyword evidence="11" id="KW-0325">Glycoprotein</keyword>
<proteinExistence type="inferred from homology"/>
<evidence type="ECO:0000256" key="5">
    <source>
        <dbReference type="ARBA" id="ARBA00022737"/>
    </source>
</evidence>
<evidence type="ECO:0000259" key="14">
    <source>
        <dbReference type="Pfam" id="PF08441"/>
    </source>
</evidence>
<feature type="domain" description="Integrin alpha first immunoglubulin-like" evidence="14">
    <location>
        <begin position="460"/>
        <end position="623"/>
    </location>
</feature>
<comment type="similarity">
    <text evidence="2 13">Belongs to the integrin alpha chain family.</text>
</comment>
<feature type="repeat" description="FG-GAP" evidence="12">
    <location>
        <begin position="345"/>
        <end position="403"/>
    </location>
</feature>
<dbReference type="PRINTS" id="PR01185">
    <property type="entry name" value="INTEGRINA"/>
</dbReference>
<dbReference type="Gene3D" id="1.20.5.930">
    <property type="entry name" value="Bicelle-embedded integrin alpha(iib) transmembrane segment"/>
    <property type="match status" value="1"/>
</dbReference>
<evidence type="ECO:0000256" key="3">
    <source>
        <dbReference type="ARBA" id="ARBA00022692"/>
    </source>
</evidence>
<evidence type="ECO:0000256" key="12">
    <source>
        <dbReference type="PROSITE-ProRule" id="PRU00803"/>
    </source>
</evidence>
<keyword evidence="17" id="KW-1185">Reference proteome</keyword>
<dbReference type="InterPro" id="IPR032695">
    <property type="entry name" value="Integrin_dom_sf"/>
</dbReference>
<evidence type="ECO:0000259" key="16">
    <source>
        <dbReference type="Pfam" id="PF20806"/>
    </source>
</evidence>
<dbReference type="SUPFAM" id="SSF69318">
    <property type="entry name" value="Integrin alpha N-terminal domain"/>
    <property type="match status" value="1"/>
</dbReference>
<evidence type="ECO:0000256" key="6">
    <source>
        <dbReference type="ARBA" id="ARBA00022889"/>
    </source>
</evidence>
<organism evidence="17 18">
    <name type="scientific">Limulus polyphemus</name>
    <name type="common">Atlantic horseshoe crab</name>
    <dbReference type="NCBI Taxonomy" id="6850"/>
    <lineage>
        <taxon>Eukaryota</taxon>
        <taxon>Metazoa</taxon>
        <taxon>Ecdysozoa</taxon>
        <taxon>Arthropoda</taxon>
        <taxon>Chelicerata</taxon>
        <taxon>Merostomata</taxon>
        <taxon>Xiphosura</taxon>
        <taxon>Limulidae</taxon>
        <taxon>Limulus</taxon>
    </lineage>
</organism>
<evidence type="ECO:0000256" key="1">
    <source>
        <dbReference type="ARBA" id="ARBA00004479"/>
    </source>
</evidence>
<dbReference type="InterPro" id="IPR013517">
    <property type="entry name" value="FG-GAP"/>
</dbReference>
<evidence type="ECO:0000256" key="11">
    <source>
        <dbReference type="ARBA" id="ARBA00023180"/>
    </source>
</evidence>
<feature type="domain" description="Integrin alpha second immunoglobulin-like" evidence="15">
    <location>
        <begin position="624"/>
        <end position="756"/>
    </location>
</feature>